<accession>A0A448XPM8</accession>
<proteinExistence type="predicted"/>
<feature type="compositionally biased region" description="Low complexity" evidence="1">
    <location>
        <begin position="105"/>
        <end position="145"/>
    </location>
</feature>
<dbReference type="AlphaFoldDB" id="A0A448XPM8"/>
<feature type="region of interest" description="Disordered" evidence="1">
    <location>
        <begin position="103"/>
        <end position="177"/>
    </location>
</feature>
<reference evidence="2" key="1">
    <citation type="submission" date="2018-11" db="EMBL/GenBank/DDBJ databases">
        <authorList>
            <consortium name="Pathogen Informatics"/>
        </authorList>
    </citation>
    <scope>NUCLEOTIDE SEQUENCE</scope>
</reference>
<organism evidence="2 3">
    <name type="scientific">Protopolystoma xenopodis</name>
    <dbReference type="NCBI Taxonomy" id="117903"/>
    <lineage>
        <taxon>Eukaryota</taxon>
        <taxon>Metazoa</taxon>
        <taxon>Spiralia</taxon>
        <taxon>Lophotrochozoa</taxon>
        <taxon>Platyhelminthes</taxon>
        <taxon>Monogenea</taxon>
        <taxon>Polyopisthocotylea</taxon>
        <taxon>Polystomatidea</taxon>
        <taxon>Polystomatidae</taxon>
        <taxon>Protopolystoma</taxon>
    </lineage>
</organism>
<evidence type="ECO:0000256" key="1">
    <source>
        <dbReference type="SAM" id="MobiDB-lite"/>
    </source>
</evidence>
<dbReference type="Proteomes" id="UP000784294">
    <property type="component" value="Unassembled WGS sequence"/>
</dbReference>
<keyword evidence="3" id="KW-1185">Reference proteome</keyword>
<evidence type="ECO:0000313" key="3">
    <source>
        <dbReference type="Proteomes" id="UP000784294"/>
    </source>
</evidence>
<sequence>FHFVSGSVWPEGPDPKAARPGLYWPATISLGVQPLLSVRSGLPTRPCRAGEKDKVTATVLAPTPQPPSLHYPLGRGSRIPSLVGISAYLIPLAWASRPSAKQTISQSTTQPASQPSRQSANQRAVSRSRNSSNLVVSVSSDSRNSGRAAEPAIRSSSGRLVRGQQRHVGSSTHSAKGGCSSALLEFA</sequence>
<dbReference type="EMBL" id="CAAALY010270886">
    <property type="protein sequence ID" value="VEL41760.1"/>
    <property type="molecule type" value="Genomic_DNA"/>
</dbReference>
<evidence type="ECO:0000313" key="2">
    <source>
        <dbReference type="EMBL" id="VEL41760.1"/>
    </source>
</evidence>
<name>A0A448XPM8_9PLAT</name>
<gene>
    <name evidence="2" type="ORF">PXEA_LOCUS35200</name>
</gene>
<feature type="non-terminal residue" evidence="2">
    <location>
        <position position="1"/>
    </location>
</feature>
<protein>
    <submittedName>
        <fullName evidence="2">Uncharacterized protein</fullName>
    </submittedName>
</protein>
<comment type="caution">
    <text evidence="2">The sequence shown here is derived from an EMBL/GenBank/DDBJ whole genome shotgun (WGS) entry which is preliminary data.</text>
</comment>